<dbReference type="PANTHER" id="PTHR38474:SF1">
    <property type="entry name" value="SLR0299 PROTEIN"/>
    <property type="match status" value="1"/>
</dbReference>
<sequence length="225" mass="25624">MHNVTTPLEMATFPRRQQFEFYGAMELPNTTLCADVTVTALLAYCQQHQISSYRAVAYAMLSVAQQLPWMRWRIRDEGRTVVEHSVLSAGATMLGKDEQVRFTCTPFQPEFRAFDAAFKRHTQQAASSDTLFNQGTTNDDTDAFLYLTCLPWLRFTQFSNPMPIDRFDAVPRLAWGKYDVQGAETVMPVALQAHHGLADGLHLTQFYHALERMLAQPDQWLSPAQ</sequence>
<reference evidence="2" key="1">
    <citation type="journal article" date="2019" name="Int. J. Syst. Evol. Microbiol.">
        <title>The Global Catalogue of Microorganisms (GCM) 10K type strain sequencing project: providing services to taxonomists for standard genome sequencing and annotation.</title>
        <authorList>
            <consortium name="The Broad Institute Genomics Platform"/>
            <consortium name="The Broad Institute Genome Sequencing Center for Infectious Disease"/>
            <person name="Wu L."/>
            <person name="Ma J."/>
        </authorList>
    </citation>
    <scope>NUCLEOTIDE SEQUENCE [LARGE SCALE GENOMIC DNA]</scope>
    <source>
        <strain evidence="2">JCM 18401</strain>
    </source>
</reference>
<dbReference type="SMART" id="SM01059">
    <property type="entry name" value="CAT"/>
    <property type="match status" value="1"/>
</dbReference>
<dbReference type="InterPro" id="IPR023213">
    <property type="entry name" value="CAT-like_dom_sf"/>
</dbReference>
<dbReference type="EMBL" id="BAABJZ010000022">
    <property type="protein sequence ID" value="GAA4882055.1"/>
    <property type="molecule type" value="Genomic_DNA"/>
</dbReference>
<gene>
    <name evidence="1" type="ORF">GCM10023333_15260</name>
</gene>
<dbReference type="SUPFAM" id="SSF52777">
    <property type="entry name" value="CoA-dependent acyltransferases"/>
    <property type="match status" value="1"/>
</dbReference>
<comment type="caution">
    <text evidence="1">The sequence shown here is derived from an EMBL/GenBank/DDBJ whole genome shotgun (WGS) entry which is preliminary data.</text>
</comment>
<dbReference type="Proteomes" id="UP001499988">
    <property type="component" value="Unassembled WGS sequence"/>
</dbReference>
<dbReference type="InterPro" id="IPR001707">
    <property type="entry name" value="Cmp_AcTrfase"/>
</dbReference>
<name>A0ABP9EL90_9GAMM</name>
<dbReference type="RefSeq" id="WP_345334756.1">
    <property type="nucleotide sequence ID" value="NZ_BAABJZ010000022.1"/>
</dbReference>
<dbReference type="Pfam" id="PF00302">
    <property type="entry name" value="CAT"/>
    <property type="match status" value="1"/>
</dbReference>
<dbReference type="PANTHER" id="PTHR38474">
    <property type="entry name" value="SLR0299 PROTEIN"/>
    <property type="match status" value="1"/>
</dbReference>
<protein>
    <submittedName>
        <fullName evidence="1">CatA-like O-acetyltransferase</fullName>
    </submittedName>
</protein>
<keyword evidence="2" id="KW-1185">Reference proteome</keyword>
<dbReference type="Gene3D" id="3.30.559.10">
    <property type="entry name" value="Chloramphenicol acetyltransferase-like domain"/>
    <property type="match status" value="1"/>
</dbReference>
<evidence type="ECO:0000313" key="2">
    <source>
        <dbReference type="Proteomes" id="UP001499988"/>
    </source>
</evidence>
<evidence type="ECO:0000313" key="1">
    <source>
        <dbReference type="EMBL" id="GAA4882055.1"/>
    </source>
</evidence>
<proteinExistence type="predicted"/>
<organism evidence="1 2">
    <name type="scientific">Ferrimonas pelagia</name>
    <dbReference type="NCBI Taxonomy" id="1177826"/>
    <lineage>
        <taxon>Bacteria</taxon>
        <taxon>Pseudomonadati</taxon>
        <taxon>Pseudomonadota</taxon>
        <taxon>Gammaproteobacteria</taxon>
        <taxon>Alteromonadales</taxon>
        <taxon>Ferrimonadaceae</taxon>
        <taxon>Ferrimonas</taxon>
    </lineage>
</organism>
<accession>A0ABP9EL90</accession>